<dbReference type="InterPro" id="IPR001680">
    <property type="entry name" value="WD40_rpt"/>
</dbReference>
<dbReference type="GO" id="GO:0005634">
    <property type="term" value="C:nucleus"/>
    <property type="evidence" value="ECO:0007669"/>
    <property type="project" value="UniProtKB-SubCell"/>
</dbReference>
<dbReference type="SMART" id="SM00320">
    <property type="entry name" value="WD40"/>
    <property type="match status" value="9"/>
</dbReference>
<feature type="repeat" description="WD" evidence="11">
    <location>
        <begin position="449"/>
        <end position="480"/>
    </location>
</feature>
<dbReference type="PROSITE" id="PS50294">
    <property type="entry name" value="WD_REPEATS_REGION"/>
    <property type="match status" value="1"/>
</dbReference>
<evidence type="ECO:0000256" key="12">
    <source>
        <dbReference type="SAM" id="MobiDB-lite"/>
    </source>
</evidence>
<keyword evidence="6" id="KW-0963">Cytoplasm</keyword>
<dbReference type="InterPro" id="IPR037289">
    <property type="entry name" value="Elp2"/>
</dbReference>
<gene>
    <name evidence="13" type="ORF">CAUPRSCDRAFT_10703</name>
</gene>
<evidence type="ECO:0000313" key="13">
    <source>
        <dbReference type="EMBL" id="RKO97632.1"/>
    </source>
</evidence>
<dbReference type="Proteomes" id="UP000268535">
    <property type="component" value="Unassembled WGS sequence"/>
</dbReference>
<dbReference type="Pfam" id="PF00400">
    <property type="entry name" value="WD40"/>
    <property type="match status" value="6"/>
</dbReference>
<organism evidence="13 14">
    <name type="scientific">Caulochytrium protostelioides</name>
    <dbReference type="NCBI Taxonomy" id="1555241"/>
    <lineage>
        <taxon>Eukaryota</taxon>
        <taxon>Fungi</taxon>
        <taxon>Fungi incertae sedis</taxon>
        <taxon>Chytridiomycota</taxon>
        <taxon>Chytridiomycota incertae sedis</taxon>
        <taxon>Chytridiomycetes</taxon>
        <taxon>Caulochytriales</taxon>
        <taxon>Caulochytriaceae</taxon>
        <taxon>Caulochytrium</taxon>
    </lineage>
</organism>
<evidence type="ECO:0000256" key="7">
    <source>
        <dbReference type="ARBA" id="ARBA00022574"/>
    </source>
</evidence>
<comment type="similarity">
    <text evidence="4">Belongs to the WD repeat ELP2 family.</text>
</comment>
<dbReference type="PANTHER" id="PTHR44111">
    <property type="entry name" value="ELONGATOR COMPLEX PROTEIN 2"/>
    <property type="match status" value="1"/>
</dbReference>
<evidence type="ECO:0000256" key="4">
    <source>
        <dbReference type="ARBA" id="ARBA00005881"/>
    </source>
</evidence>
<reference evidence="14" key="1">
    <citation type="journal article" date="2018" name="Nat. Microbiol.">
        <title>Leveraging single-cell genomics to expand the fungal tree of life.</title>
        <authorList>
            <person name="Ahrendt S.R."/>
            <person name="Quandt C.A."/>
            <person name="Ciobanu D."/>
            <person name="Clum A."/>
            <person name="Salamov A."/>
            <person name="Andreopoulos B."/>
            <person name="Cheng J.F."/>
            <person name="Woyke T."/>
            <person name="Pelin A."/>
            <person name="Henrissat B."/>
            <person name="Reynolds N.K."/>
            <person name="Benny G.L."/>
            <person name="Smith M.E."/>
            <person name="James T.Y."/>
            <person name="Grigoriev I.V."/>
        </authorList>
    </citation>
    <scope>NUCLEOTIDE SEQUENCE [LARGE SCALE GENOMIC DNA]</scope>
    <source>
        <strain evidence="14">ATCC 52028</strain>
    </source>
</reference>
<dbReference type="PROSITE" id="PS50082">
    <property type="entry name" value="WD_REPEATS_2"/>
    <property type="match status" value="1"/>
</dbReference>
<dbReference type="GO" id="GO:0002098">
    <property type="term" value="P:tRNA wobble uridine modification"/>
    <property type="evidence" value="ECO:0007669"/>
    <property type="project" value="InterPro"/>
</dbReference>
<evidence type="ECO:0000256" key="8">
    <source>
        <dbReference type="ARBA" id="ARBA00022694"/>
    </source>
</evidence>
<dbReference type="GO" id="GO:0005737">
    <property type="term" value="C:cytoplasm"/>
    <property type="evidence" value="ECO:0007669"/>
    <property type="project" value="UniProtKB-SubCell"/>
</dbReference>
<evidence type="ECO:0000256" key="10">
    <source>
        <dbReference type="ARBA" id="ARBA00023242"/>
    </source>
</evidence>
<accession>A0A4P9WY44</accession>
<keyword evidence="9" id="KW-0677">Repeat</keyword>
<proteinExistence type="inferred from homology"/>
<dbReference type="InterPro" id="IPR036322">
    <property type="entry name" value="WD40_repeat_dom_sf"/>
</dbReference>
<comment type="subcellular location">
    <subcellularLocation>
        <location evidence="2">Cytoplasm</location>
    </subcellularLocation>
    <subcellularLocation>
        <location evidence="1">Nucleus</location>
    </subcellularLocation>
</comment>
<dbReference type="SUPFAM" id="SSF50978">
    <property type="entry name" value="WD40 repeat-like"/>
    <property type="match status" value="2"/>
</dbReference>
<protein>
    <recommendedName>
        <fullName evidence="5">Elongator complex protein 2</fullName>
    </recommendedName>
</protein>
<dbReference type="GO" id="GO:0033588">
    <property type="term" value="C:elongator holoenzyme complex"/>
    <property type="evidence" value="ECO:0007669"/>
    <property type="project" value="InterPro"/>
</dbReference>
<feature type="compositionally biased region" description="Polar residues" evidence="12">
    <location>
        <begin position="593"/>
        <end position="611"/>
    </location>
</feature>
<evidence type="ECO:0000256" key="11">
    <source>
        <dbReference type="PROSITE-ProRule" id="PRU00221"/>
    </source>
</evidence>
<evidence type="ECO:0000256" key="5">
    <source>
        <dbReference type="ARBA" id="ARBA00020267"/>
    </source>
</evidence>
<evidence type="ECO:0000256" key="9">
    <source>
        <dbReference type="ARBA" id="ARBA00022737"/>
    </source>
</evidence>
<keyword evidence="7 11" id="KW-0853">WD repeat</keyword>
<dbReference type="PANTHER" id="PTHR44111:SF1">
    <property type="entry name" value="ELONGATOR COMPLEX PROTEIN 2"/>
    <property type="match status" value="1"/>
</dbReference>
<evidence type="ECO:0000256" key="6">
    <source>
        <dbReference type="ARBA" id="ARBA00022490"/>
    </source>
</evidence>
<dbReference type="EMBL" id="ML009207">
    <property type="protein sequence ID" value="RKO97632.1"/>
    <property type="molecule type" value="Genomic_DNA"/>
</dbReference>
<sequence>MAAGKSLMLIKPSLGWSAHTTLHGHAERVTCVQFARPQHDAAMRTAALDASNATARRPHAAPLIVSGAADHTVRVWRPAAPWSGALDAETAWTSDVLTGHTAAVLTVSVRVTAAGQMVLASGASDGRICIATGSAADGAEAPCLIQTIAMPRHYAMTLALAGLPSGDAWLLFAGATDRQLHLYTSEHAAVSATATFEHRLALPGHTDWIRSVDTAAMMVGERPALAVATGSQDRFVRLWQLTQQAPPLSSPASIATDLPASGGDAEDAATAQLRRLTDTLETALQTTQSMSTKAFDVQLGGKSWLFHFDSLLACHEGWVHSVQFDPYQHLKAHASGKPPTWPRVLSASADQTCIVWSCGDSEKDAMASDPDKSQTWSSVRAGDMSGKTQGFYGAIWTPDPVEREDRTAAVGSQRFVANNYTGALQPFGWRPSDVAEDLASGHWKALAGLSGHSDAIMGLSWNTASDFFLTTSLDQTTRCWGSTRQSTPADNRADAVTATAQDPAAVARTVSRPRWSEISRPQIHGYNLQCIAPIDRYRFVSGADEKILRTFVMPRTMWHLSRRLCGLQDDAAEDAARLPMEAHVPALGLSNKAMDTSTQPSPESNTDSQPAETGPHGRQDPADAPATLPLEQALHQHSLWAETGKLYGHAFEITAVGSWTRPGIDMAPPTLVSAARASDPAASALLVWQQRDEAQRSENWHIVGRCEGHSLTVVCIRFSLDGMRVLSVGRDRSLLIHQRPAKSSGVEGSVDNASVENQETTVVALWPVALNIPKCHSRIIWGAAWMGNDIVATVSRDKICQLRHAETGALLWRSEVQSQGLTAVDVIRIGVTSHGQQFLMAIGDEAGGIRIFRCSVPGSTGPSPLAVDLVHVVDTSRTHQGAVKCLSFKEHHTSDTSYTLASGGEDGSARIFRIDL</sequence>
<keyword evidence="8" id="KW-0819">tRNA processing</keyword>
<dbReference type="InterPro" id="IPR015943">
    <property type="entry name" value="WD40/YVTN_repeat-like_dom_sf"/>
</dbReference>
<keyword evidence="10" id="KW-0539">Nucleus</keyword>
<evidence type="ECO:0000313" key="14">
    <source>
        <dbReference type="Proteomes" id="UP000268535"/>
    </source>
</evidence>
<comment type="pathway">
    <text evidence="3">tRNA modification; 5-methoxycarbonylmethyl-2-thiouridine-tRNA biosynthesis.</text>
</comment>
<name>A0A4P9WY44_9FUNG</name>
<evidence type="ECO:0000256" key="3">
    <source>
        <dbReference type="ARBA" id="ARBA00005043"/>
    </source>
</evidence>
<feature type="region of interest" description="Disordered" evidence="12">
    <location>
        <begin position="592"/>
        <end position="624"/>
    </location>
</feature>
<evidence type="ECO:0000256" key="2">
    <source>
        <dbReference type="ARBA" id="ARBA00004496"/>
    </source>
</evidence>
<dbReference type="Gene3D" id="2.130.10.10">
    <property type="entry name" value="YVTN repeat-like/Quinoprotein amine dehydrogenase"/>
    <property type="match status" value="3"/>
</dbReference>
<dbReference type="AlphaFoldDB" id="A0A4P9WY44"/>
<evidence type="ECO:0000256" key="1">
    <source>
        <dbReference type="ARBA" id="ARBA00004123"/>
    </source>
</evidence>
<dbReference type="UniPathway" id="UPA00988"/>